<reference evidence="2" key="1">
    <citation type="submission" date="2021-02" db="EMBL/GenBank/DDBJ databases">
        <authorList>
            <person name="Nowell W R."/>
        </authorList>
    </citation>
    <scope>NUCLEOTIDE SEQUENCE</scope>
</reference>
<feature type="non-terminal residue" evidence="2">
    <location>
        <position position="1"/>
    </location>
</feature>
<evidence type="ECO:0000259" key="1">
    <source>
        <dbReference type="Pfam" id="PF19704"/>
    </source>
</evidence>
<evidence type="ECO:0000313" key="2">
    <source>
        <dbReference type="EMBL" id="CAF4108376.1"/>
    </source>
</evidence>
<dbReference type="AlphaFoldDB" id="A0A819VEU6"/>
<organism evidence="2 3">
    <name type="scientific">Rotaria sordida</name>
    <dbReference type="NCBI Taxonomy" id="392033"/>
    <lineage>
        <taxon>Eukaryota</taxon>
        <taxon>Metazoa</taxon>
        <taxon>Spiralia</taxon>
        <taxon>Gnathifera</taxon>
        <taxon>Rotifera</taxon>
        <taxon>Eurotatoria</taxon>
        <taxon>Bdelloidea</taxon>
        <taxon>Philodinida</taxon>
        <taxon>Philodinidae</taxon>
        <taxon>Rotaria</taxon>
    </lineage>
</organism>
<proteinExistence type="predicted"/>
<gene>
    <name evidence="2" type="ORF">JBS370_LOCUS32074</name>
</gene>
<dbReference type="EMBL" id="CAJOBD010008262">
    <property type="protein sequence ID" value="CAF4108376.1"/>
    <property type="molecule type" value="Genomic_DNA"/>
</dbReference>
<name>A0A819VEU6_9BILA</name>
<feature type="domain" description="DNA-dependent protein kinase catalytic subunit CC5" evidence="1">
    <location>
        <begin position="7"/>
        <end position="53"/>
    </location>
</feature>
<sequence>ISSYHCLIALIDQCHSIKTENKYLNYSTNFLLERTTHTPDYNRFIFENPLDKYNTTTYNRLKQTNTFPLPTLSTQTKRTSLTINVDNRNK</sequence>
<evidence type="ECO:0000313" key="3">
    <source>
        <dbReference type="Proteomes" id="UP000663836"/>
    </source>
</evidence>
<dbReference type="GO" id="GO:0006303">
    <property type="term" value="P:double-strand break repair via nonhomologous end joining"/>
    <property type="evidence" value="ECO:0007669"/>
    <property type="project" value="InterPro"/>
</dbReference>
<accession>A0A819VEU6</accession>
<dbReference type="Proteomes" id="UP000663836">
    <property type="component" value="Unassembled WGS sequence"/>
</dbReference>
<comment type="caution">
    <text evidence="2">The sequence shown here is derived from an EMBL/GenBank/DDBJ whole genome shotgun (WGS) entry which is preliminary data.</text>
</comment>
<dbReference type="InterPro" id="IPR045581">
    <property type="entry name" value="DNAPKcs_CC5"/>
</dbReference>
<dbReference type="Pfam" id="PF19704">
    <property type="entry name" value="DNAPKcs_CC5"/>
    <property type="match status" value="1"/>
</dbReference>
<protein>
    <recommendedName>
        <fullName evidence="1">DNA-dependent protein kinase catalytic subunit CC5 domain-containing protein</fullName>
    </recommendedName>
</protein>